<dbReference type="Proteomes" id="UP000789901">
    <property type="component" value="Unassembled WGS sequence"/>
</dbReference>
<evidence type="ECO:0000313" key="1">
    <source>
        <dbReference type="EMBL" id="CAG8856922.1"/>
    </source>
</evidence>
<keyword evidence="2" id="KW-1185">Reference proteome</keyword>
<reference evidence="1 2" key="1">
    <citation type="submission" date="2021-06" db="EMBL/GenBank/DDBJ databases">
        <authorList>
            <person name="Kallberg Y."/>
            <person name="Tangrot J."/>
            <person name="Rosling A."/>
        </authorList>
    </citation>
    <scope>NUCLEOTIDE SEQUENCE [LARGE SCALE GENOMIC DNA]</scope>
    <source>
        <strain evidence="1 2">120-4 pot B 10/14</strain>
    </source>
</reference>
<accession>A0ABN7XNK5</accession>
<evidence type="ECO:0000313" key="2">
    <source>
        <dbReference type="Proteomes" id="UP000789901"/>
    </source>
</evidence>
<gene>
    <name evidence="1" type="ORF">GMARGA_LOCUS45743</name>
</gene>
<protein>
    <submittedName>
        <fullName evidence="1">33482_t:CDS:1</fullName>
    </submittedName>
</protein>
<organism evidence="1 2">
    <name type="scientific">Gigaspora margarita</name>
    <dbReference type="NCBI Taxonomy" id="4874"/>
    <lineage>
        <taxon>Eukaryota</taxon>
        <taxon>Fungi</taxon>
        <taxon>Fungi incertae sedis</taxon>
        <taxon>Mucoromycota</taxon>
        <taxon>Glomeromycotina</taxon>
        <taxon>Glomeromycetes</taxon>
        <taxon>Diversisporales</taxon>
        <taxon>Gigasporaceae</taxon>
        <taxon>Gigaspora</taxon>
    </lineage>
</organism>
<comment type="caution">
    <text evidence="1">The sequence shown here is derived from an EMBL/GenBank/DDBJ whole genome shotgun (WGS) entry which is preliminary data.</text>
</comment>
<name>A0ABN7XNK5_GIGMA</name>
<proteinExistence type="predicted"/>
<sequence length="48" mass="5711">QRIEIKSCLNYQAITITKAELIKYQESFLFKPESDVVQFIEDDEDIMQ</sequence>
<dbReference type="EMBL" id="CAJVQB010165407">
    <property type="protein sequence ID" value="CAG8856922.1"/>
    <property type="molecule type" value="Genomic_DNA"/>
</dbReference>
<feature type="non-terminal residue" evidence="1">
    <location>
        <position position="48"/>
    </location>
</feature>
<feature type="non-terminal residue" evidence="1">
    <location>
        <position position="1"/>
    </location>
</feature>